<gene>
    <name evidence="1" type="ORF">ACFFVD_14535</name>
</gene>
<keyword evidence="2" id="KW-1185">Reference proteome</keyword>
<dbReference type="EMBL" id="JBHMDY010000011">
    <property type="protein sequence ID" value="MFB9261017.1"/>
    <property type="molecule type" value="Genomic_DNA"/>
</dbReference>
<reference evidence="1 2" key="1">
    <citation type="submission" date="2024-09" db="EMBL/GenBank/DDBJ databases">
        <authorList>
            <person name="Sun Q."/>
            <person name="Mori K."/>
        </authorList>
    </citation>
    <scope>NUCLEOTIDE SEQUENCE [LARGE SCALE GENOMIC DNA]</scope>
    <source>
        <strain evidence="1 2">CCM 7659</strain>
    </source>
</reference>
<evidence type="ECO:0000313" key="2">
    <source>
        <dbReference type="Proteomes" id="UP001589700"/>
    </source>
</evidence>
<dbReference type="Proteomes" id="UP001589700">
    <property type="component" value="Unassembled WGS sequence"/>
</dbReference>
<accession>A0ABV5JTA9</accession>
<proteinExistence type="predicted"/>
<organism evidence="1 2">
    <name type="scientific">Dietzia aerolata</name>
    <dbReference type="NCBI Taxonomy" id="595984"/>
    <lineage>
        <taxon>Bacteria</taxon>
        <taxon>Bacillati</taxon>
        <taxon>Actinomycetota</taxon>
        <taxon>Actinomycetes</taxon>
        <taxon>Mycobacteriales</taxon>
        <taxon>Dietziaceae</taxon>
        <taxon>Dietzia</taxon>
    </lineage>
</organism>
<evidence type="ECO:0008006" key="3">
    <source>
        <dbReference type="Google" id="ProtNLM"/>
    </source>
</evidence>
<protein>
    <recommendedName>
        <fullName evidence="3">Restriction endonuclease</fullName>
    </recommendedName>
</protein>
<name>A0ABV5JTA9_9ACTN</name>
<sequence length="287" mass="31771">MIASGPPWVAAKEEVDVMRTPVSDAEVKVLTVELVRSLRVVRMSTLIRYLEHLLGEKKRGAWSTYVSRLVQQTELEYVQRGGSRAESILGVDVTRQFAVVEVQAAHELRVADVAVEFIRAGFDWTPPLARGAHDEKVSDGTAWMGQTRVEVEVELSAKTAKRWRRVAARYRDIQAREPVGVLYVFASDGLRRSFRSVLAERVTPGWWHLGVSDMSSTEGRQAADAALAALVCEAVQAGEIQTTNVGQAALLEPTTDAIEKPPQATLSRAEQKRQELLAARAARENTR</sequence>
<evidence type="ECO:0000313" key="1">
    <source>
        <dbReference type="EMBL" id="MFB9261017.1"/>
    </source>
</evidence>
<dbReference type="RefSeq" id="WP_380024125.1">
    <property type="nucleotide sequence ID" value="NZ_JBHMDY010000011.1"/>
</dbReference>
<comment type="caution">
    <text evidence="1">The sequence shown here is derived from an EMBL/GenBank/DDBJ whole genome shotgun (WGS) entry which is preliminary data.</text>
</comment>